<keyword evidence="1" id="KW-0547">Nucleotide-binding</keyword>
<reference evidence="3 4" key="1">
    <citation type="submission" date="2017-07" db="EMBL/GenBank/DDBJ databases">
        <title>Paenibacillus herberti R33 genome sequencing and assembly.</title>
        <authorList>
            <person name="Su W."/>
        </authorList>
    </citation>
    <scope>NUCLEOTIDE SEQUENCE [LARGE SCALE GENOMIC DNA]</scope>
    <source>
        <strain evidence="3 4">R33</strain>
    </source>
</reference>
<feature type="domain" description="Protein kinase" evidence="2">
    <location>
        <begin position="24"/>
        <end position="308"/>
    </location>
</feature>
<dbReference type="Gene3D" id="3.30.200.20">
    <property type="entry name" value="Phosphorylase Kinase, domain 1"/>
    <property type="match status" value="1"/>
</dbReference>
<evidence type="ECO:0000313" key="4">
    <source>
        <dbReference type="Proteomes" id="UP000215145"/>
    </source>
</evidence>
<dbReference type="GO" id="GO:0005524">
    <property type="term" value="F:ATP binding"/>
    <property type="evidence" value="ECO:0007669"/>
    <property type="project" value="UniProtKB-UniRule"/>
</dbReference>
<protein>
    <submittedName>
        <fullName evidence="3">Serine/threonine protein kinase</fullName>
    </submittedName>
</protein>
<dbReference type="Pfam" id="PF00069">
    <property type="entry name" value="Pkinase"/>
    <property type="match status" value="1"/>
</dbReference>
<accession>A0A229NXF7</accession>
<keyword evidence="3" id="KW-0808">Transferase</keyword>
<dbReference type="Gene3D" id="1.10.510.10">
    <property type="entry name" value="Transferase(Phosphotransferase) domain 1"/>
    <property type="match status" value="1"/>
</dbReference>
<keyword evidence="3" id="KW-0418">Kinase</keyword>
<dbReference type="GO" id="GO:0004674">
    <property type="term" value="F:protein serine/threonine kinase activity"/>
    <property type="evidence" value="ECO:0007669"/>
    <property type="project" value="UniProtKB-KW"/>
</dbReference>
<proteinExistence type="predicted"/>
<sequence>MATSAKFDLDRGMVITGKWRHRRYRVERMLGEGANGKVYLVQQDSRLMALKVGLDTADLQSEINVLQALEKQQKKGNGGSPFLYDVDDLKLRSGKEYPFYVMRYVRGTKLPAFLAASGAEWFPLAGYNLLLRLADLHGSGWAFGDLKVDNVLVADYGRVELVDYGGVTAFGKSIRQFTEIYDRGYWNAGIRTSDAPYDLFSFAVLCVQLFEEKELYRLTAGTLPQNRGTAELLRLAQQSQQLKPFSGWLARAFAGGFRDAAEAADAWNVVIHRIGRPSKPVPWWTKALFLLSAAGLAASAFWLAGGFG</sequence>
<dbReference type="OrthoDB" id="583109at2"/>
<dbReference type="PROSITE" id="PS00107">
    <property type="entry name" value="PROTEIN_KINASE_ATP"/>
    <property type="match status" value="1"/>
</dbReference>
<dbReference type="AlphaFoldDB" id="A0A229NXF7"/>
<feature type="binding site" evidence="1">
    <location>
        <position position="51"/>
    </location>
    <ligand>
        <name>ATP</name>
        <dbReference type="ChEBI" id="CHEBI:30616"/>
    </ligand>
</feature>
<evidence type="ECO:0000259" key="2">
    <source>
        <dbReference type="PROSITE" id="PS50011"/>
    </source>
</evidence>
<keyword evidence="1" id="KW-0067">ATP-binding</keyword>
<dbReference type="RefSeq" id="WP_089525397.1">
    <property type="nucleotide sequence ID" value="NZ_NMUQ01000002.1"/>
</dbReference>
<comment type="caution">
    <text evidence="3">The sequence shown here is derived from an EMBL/GenBank/DDBJ whole genome shotgun (WGS) entry which is preliminary data.</text>
</comment>
<keyword evidence="3" id="KW-0723">Serine/threonine-protein kinase</keyword>
<dbReference type="InterPro" id="IPR000719">
    <property type="entry name" value="Prot_kinase_dom"/>
</dbReference>
<dbReference type="Proteomes" id="UP000215145">
    <property type="component" value="Unassembled WGS sequence"/>
</dbReference>
<dbReference type="SMART" id="SM00220">
    <property type="entry name" value="S_TKc"/>
    <property type="match status" value="1"/>
</dbReference>
<name>A0A229NXF7_9BACL</name>
<dbReference type="SUPFAM" id="SSF56112">
    <property type="entry name" value="Protein kinase-like (PK-like)"/>
    <property type="match status" value="1"/>
</dbReference>
<organism evidence="3 4">
    <name type="scientific">Paenibacillus herberti</name>
    <dbReference type="NCBI Taxonomy" id="1619309"/>
    <lineage>
        <taxon>Bacteria</taxon>
        <taxon>Bacillati</taxon>
        <taxon>Bacillota</taxon>
        <taxon>Bacilli</taxon>
        <taxon>Bacillales</taxon>
        <taxon>Paenibacillaceae</taxon>
        <taxon>Paenibacillus</taxon>
    </lineage>
</organism>
<gene>
    <name evidence="3" type="ORF">CGZ75_16765</name>
</gene>
<evidence type="ECO:0000256" key="1">
    <source>
        <dbReference type="PROSITE-ProRule" id="PRU10141"/>
    </source>
</evidence>
<dbReference type="InterPro" id="IPR011009">
    <property type="entry name" value="Kinase-like_dom_sf"/>
</dbReference>
<dbReference type="PROSITE" id="PS50011">
    <property type="entry name" value="PROTEIN_KINASE_DOM"/>
    <property type="match status" value="1"/>
</dbReference>
<keyword evidence="4" id="KW-1185">Reference proteome</keyword>
<dbReference type="EMBL" id="NMUQ01000002">
    <property type="protein sequence ID" value="OXM14580.1"/>
    <property type="molecule type" value="Genomic_DNA"/>
</dbReference>
<dbReference type="InterPro" id="IPR017441">
    <property type="entry name" value="Protein_kinase_ATP_BS"/>
</dbReference>
<evidence type="ECO:0000313" key="3">
    <source>
        <dbReference type="EMBL" id="OXM14580.1"/>
    </source>
</evidence>